<proteinExistence type="inferred from homology"/>
<accession>A0ABW0GZN7</accession>
<evidence type="ECO:0000256" key="1">
    <source>
        <dbReference type="ARBA" id="ARBA00005622"/>
    </source>
</evidence>
<comment type="caution">
    <text evidence="3">The sequence shown here is derived from an EMBL/GenBank/DDBJ whole genome shotgun (WGS) entry which is preliminary data.</text>
</comment>
<dbReference type="EMBL" id="JBHSLL010000050">
    <property type="protein sequence ID" value="MFC5386972.1"/>
    <property type="molecule type" value="Genomic_DNA"/>
</dbReference>
<evidence type="ECO:0000256" key="2">
    <source>
        <dbReference type="ARBA" id="ARBA00022801"/>
    </source>
</evidence>
<name>A0ABW0GZN7_9HYPH</name>
<dbReference type="GO" id="GO:0016787">
    <property type="term" value="F:hydrolase activity"/>
    <property type="evidence" value="ECO:0007669"/>
    <property type="project" value="UniProtKB-KW"/>
</dbReference>
<sequence length="280" mass="30632">MSPLPDQLKPQPPAPAELEIFNARLSSHELSQQSLTTADNRHYRLFIATPRLNAPPDGANFLYMLDGNAVFDTLTPEHLSRAPGLFIVGIGYETPLRFDRAARSLDYTPADDGALPRADPQYPERMIGGAAAFLDRLAGEIVPRVEADAATMSRTRTLWGHSLAGMCTLYSLLRGGNGFQRHVAVSPSLWWDNEFLLRMEEALPRAPLATDTLVMLGDSERRSSPQAPHWNGPAPHTLEMIRRLERRGGSKVTSQVFAGAGHAATLAASLEASLHYASRA</sequence>
<reference evidence="4" key="1">
    <citation type="journal article" date="2019" name="Int. J. Syst. Evol. Microbiol.">
        <title>The Global Catalogue of Microorganisms (GCM) 10K type strain sequencing project: providing services to taxonomists for standard genome sequencing and annotation.</title>
        <authorList>
            <consortium name="The Broad Institute Genomics Platform"/>
            <consortium name="The Broad Institute Genome Sequencing Center for Infectious Disease"/>
            <person name="Wu L."/>
            <person name="Ma J."/>
        </authorList>
    </citation>
    <scope>NUCLEOTIDE SEQUENCE [LARGE SCALE GENOMIC DNA]</scope>
    <source>
        <strain evidence="4">CGMCC 4.1415</strain>
    </source>
</reference>
<dbReference type="InterPro" id="IPR000801">
    <property type="entry name" value="Esterase-like"/>
</dbReference>
<dbReference type="RefSeq" id="WP_378230463.1">
    <property type="nucleotide sequence ID" value="NZ_JBHSLL010000050.1"/>
</dbReference>
<dbReference type="Proteomes" id="UP001596016">
    <property type="component" value="Unassembled WGS sequence"/>
</dbReference>
<dbReference type="InterPro" id="IPR052558">
    <property type="entry name" value="Siderophore_Hydrolase_D"/>
</dbReference>
<gene>
    <name evidence="3" type="ORF">ACFPLB_13475</name>
</gene>
<dbReference type="PANTHER" id="PTHR40841">
    <property type="entry name" value="SIDEROPHORE TRIACETYLFUSARININE C ESTERASE"/>
    <property type="match status" value="1"/>
</dbReference>
<dbReference type="Gene3D" id="3.40.50.1820">
    <property type="entry name" value="alpha/beta hydrolase"/>
    <property type="match status" value="1"/>
</dbReference>
<keyword evidence="4" id="KW-1185">Reference proteome</keyword>
<evidence type="ECO:0000313" key="3">
    <source>
        <dbReference type="EMBL" id="MFC5386972.1"/>
    </source>
</evidence>
<dbReference type="Pfam" id="PF00756">
    <property type="entry name" value="Esterase"/>
    <property type="match status" value="1"/>
</dbReference>
<dbReference type="SUPFAM" id="SSF53474">
    <property type="entry name" value="alpha/beta-Hydrolases"/>
    <property type="match status" value="1"/>
</dbReference>
<keyword evidence="2 3" id="KW-0378">Hydrolase</keyword>
<dbReference type="PANTHER" id="PTHR40841:SF2">
    <property type="entry name" value="SIDEROPHORE-DEGRADING ESTERASE (EUROFUNG)"/>
    <property type="match status" value="1"/>
</dbReference>
<dbReference type="InterPro" id="IPR029058">
    <property type="entry name" value="AB_hydrolase_fold"/>
</dbReference>
<organism evidence="3 4">
    <name type="scientific">Aquamicrobium segne</name>
    <dbReference type="NCBI Taxonomy" id="469547"/>
    <lineage>
        <taxon>Bacteria</taxon>
        <taxon>Pseudomonadati</taxon>
        <taxon>Pseudomonadota</taxon>
        <taxon>Alphaproteobacteria</taxon>
        <taxon>Hyphomicrobiales</taxon>
        <taxon>Phyllobacteriaceae</taxon>
        <taxon>Aquamicrobium</taxon>
    </lineage>
</organism>
<protein>
    <submittedName>
        <fullName evidence="3">Alpha/beta hydrolase</fullName>
    </submittedName>
</protein>
<comment type="similarity">
    <text evidence="1">Belongs to the esterase D family.</text>
</comment>
<evidence type="ECO:0000313" key="4">
    <source>
        <dbReference type="Proteomes" id="UP001596016"/>
    </source>
</evidence>